<feature type="transmembrane region" description="Helical" evidence="1">
    <location>
        <begin position="313"/>
        <end position="330"/>
    </location>
</feature>
<dbReference type="Proteomes" id="UP001302349">
    <property type="component" value="Chromosome"/>
</dbReference>
<name>A0ABZ0IRE4_9BACT</name>
<feature type="transmembrane region" description="Helical" evidence="1">
    <location>
        <begin position="118"/>
        <end position="138"/>
    </location>
</feature>
<keyword evidence="3" id="KW-1185">Reference proteome</keyword>
<evidence type="ECO:0008006" key="4">
    <source>
        <dbReference type="Google" id="ProtNLM"/>
    </source>
</evidence>
<feature type="transmembrane region" description="Helical" evidence="1">
    <location>
        <begin position="288"/>
        <end position="307"/>
    </location>
</feature>
<feature type="transmembrane region" description="Helical" evidence="1">
    <location>
        <begin position="144"/>
        <end position="161"/>
    </location>
</feature>
<dbReference type="EMBL" id="CP136051">
    <property type="protein sequence ID" value="WOK07618.1"/>
    <property type="molecule type" value="Genomic_DNA"/>
</dbReference>
<evidence type="ECO:0000313" key="2">
    <source>
        <dbReference type="EMBL" id="WOK07618.1"/>
    </source>
</evidence>
<evidence type="ECO:0000313" key="3">
    <source>
        <dbReference type="Proteomes" id="UP001302349"/>
    </source>
</evidence>
<feature type="transmembrane region" description="Helical" evidence="1">
    <location>
        <begin position="88"/>
        <end position="106"/>
    </location>
</feature>
<evidence type="ECO:0000256" key="1">
    <source>
        <dbReference type="SAM" id="Phobius"/>
    </source>
</evidence>
<reference evidence="2 3" key="1">
    <citation type="journal article" date="2023" name="Microbiol. Resour. Announc.">
        <title>Complete Genome Sequence of Imperialibacter roseus strain P4T.</title>
        <authorList>
            <person name="Tizabi D.R."/>
            <person name="Bachvaroff T."/>
            <person name="Hill R.T."/>
        </authorList>
    </citation>
    <scope>NUCLEOTIDE SEQUENCE [LARGE SCALE GENOMIC DNA]</scope>
    <source>
        <strain evidence="2 3">P4T</strain>
    </source>
</reference>
<feature type="transmembrane region" description="Helical" evidence="1">
    <location>
        <begin position="168"/>
        <end position="187"/>
    </location>
</feature>
<keyword evidence="1" id="KW-0812">Transmembrane</keyword>
<feature type="transmembrane region" description="Helical" evidence="1">
    <location>
        <begin position="224"/>
        <end position="244"/>
    </location>
</feature>
<feature type="transmembrane region" description="Helical" evidence="1">
    <location>
        <begin position="264"/>
        <end position="281"/>
    </location>
</feature>
<organism evidence="2 3">
    <name type="scientific">Imperialibacter roseus</name>
    <dbReference type="NCBI Taxonomy" id="1324217"/>
    <lineage>
        <taxon>Bacteria</taxon>
        <taxon>Pseudomonadati</taxon>
        <taxon>Bacteroidota</taxon>
        <taxon>Cytophagia</taxon>
        <taxon>Cytophagales</taxon>
        <taxon>Flammeovirgaceae</taxon>
        <taxon>Imperialibacter</taxon>
    </lineage>
</organism>
<dbReference type="RefSeq" id="WP_317490289.1">
    <property type="nucleotide sequence ID" value="NZ_CP136051.1"/>
</dbReference>
<feature type="transmembrane region" description="Helical" evidence="1">
    <location>
        <begin position="199"/>
        <end position="217"/>
    </location>
</feature>
<gene>
    <name evidence="2" type="ORF">RT717_03145</name>
</gene>
<protein>
    <recommendedName>
        <fullName evidence="4">DUF2157 domain-containing protein</fullName>
    </recommendedName>
</protein>
<feature type="transmembrane region" description="Helical" evidence="1">
    <location>
        <begin position="47"/>
        <end position="68"/>
    </location>
</feature>
<keyword evidence="1" id="KW-1133">Transmembrane helix</keyword>
<keyword evidence="1" id="KW-0472">Membrane</keyword>
<accession>A0ABZ0IRE4</accession>
<sequence>MLQTGKKEAEIIKKAIAHWKDSGLIDEKTSDKLANDVQPVGFDWQKLAFYAFLFAIGSIIVSVFLLLADEWILKFIEDLIDAPHWVKSLLFAVLAFALYAFGYRRKVKKPDQIYSNEALFILGVISTAVSATFLGLQFDTGSGHFSLLILLLTAVYAVVAYSLRSQVIWLFFLMAFGAWFGTETGYVTNWEGLFWGMNYPLRYTVFSFLIVGGSFLIGHTKISLFQPITYGFGLFQLFTSLWFLSIFGNHTDFNIWSQVSQVELWGWAVLMAAVSVGAIIYGLKNDDFLSRDFGIVFLLINLLSRYVEYGWDTLHKAVFFMILAVAFWLLGKKAETIWNLGKKKK</sequence>
<proteinExistence type="predicted"/>